<dbReference type="Gene3D" id="3.10.129.110">
    <property type="entry name" value="Polyketide synthase dehydratase"/>
    <property type="match status" value="1"/>
</dbReference>
<dbReference type="PROSITE" id="PS52004">
    <property type="entry name" value="KS3_2"/>
    <property type="match status" value="1"/>
</dbReference>
<dbReference type="InterPro" id="IPR052568">
    <property type="entry name" value="PKS-FAS_Synthase"/>
</dbReference>
<dbReference type="Gene3D" id="3.40.47.10">
    <property type="match status" value="1"/>
</dbReference>
<dbReference type="Pfam" id="PF14765">
    <property type="entry name" value="PS-DH"/>
    <property type="match status" value="1"/>
</dbReference>
<evidence type="ECO:0000256" key="5">
    <source>
        <dbReference type="PROSITE-ProRule" id="PRU01363"/>
    </source>
</evidence>
<reference evidence="10 11" key="1">
    <citation type="journal article" date="2006" name="Nature">
        <title>Insights from the genome of the biotrophic fungal plant pathogen Ustilago maydis.</title>
        <authorList>
            <person name="Kamper J."/>
            <person name="Kahmann R."/>
            <person name="Bolker M."/>
            <person name="Ma L.J."/>
            <person name="Brefort T."/>
            <person name="Saville B.J."/>
            <person name="Banuett F."/>
            <person name="Kronstad J.W."/>
            <person name="Gold S.E."/>
            <person name="Muller O."/>
            <person name="Perlin M.H."/>
            <person name="Wosten H.A."/>
            <person name="de Vries R."/>
            <person name="Ruiz-Herrera J."/>
            <person name="Reynaga-Pena C.G."/>
            <person name="Snetselaar K."/>
            <person name="McCann M."/>
            <person name="Perez-Martin J."/>
            <person name="Feldbrugge M."/>
            <person name="Basse C.W."/>
            <person name="Steinberg G."/>
            <person name="Ibeas J.I."/>
            <person name="Holloman W."/>
            <person name="Guzman P."/>
            <person name="Farman M."/>
            <person name="Stajich J.E."/>
            <person name="Sentandreu R."/>
            <person name="Gonzalez-Prieto J.M."/>
            <person name="Kennell J.C."/>
            <person name="Molina L."/>
            <person name="Schirawski J."/>
            <person name="Mendoza-Mendoza A."/>
            <person name="Greilinger D."/>
            <person name="Munch K."/>
            <person name="Rossel N."/>
            <person name="Scherer M."/>
            <person name="Vranes M."/>
            <person name="Ladendorf O."/>
            <person name="Vincon V."/>
            <person name="Fuchs U."/>
            <person name="Sandrock B."/>
            <person name="Meng S."/>
            <person name="Ho E.C."/>
            <person name="Cahill M.J."/>
            <person name="Boyce K.J."/>
            <person name="Klose J."/>
            <person name="Klosterman S.J."/>
            <person name="Deelstra H.J."/>
            <person name="Ortiz-Castellanos L."/>
            <person name="Li W."/>
            <person name="Sanchez-Alonso P."/>
            <person name="Schreier P.H."/>
            <person name="Hauser-Hahn I."/>
            <person name="Vaupel M."/>
            <person name="Koopmann E."/>
            <person name="Friedrich G."/>
            <person name="Voss H."/>
            <person name="Schluter T."/>
            <person name="Margolis J."/>
            <person name="Platt D."/>
            <person name="Swimmer C."/>
            <person name="Gnirke A."/>
            <person name="Chen F."/>
            <person name="Vysotskaia V."/>
            <person name="Mannhaupt G."/>
            <person name="Guldener U."/>
            <person name="Munsterkotter M."/>
            <person name="Haase D."/>
            <person name="Oesterheld M."/>
            <person name="Mewes H.W."/>
            <person name="Mauceli E.W."/>
            <person name="DeCaprio D."/>
            <person name="Wade C.M."/>
            <person name="Butler J."/>
            <person name="Young S."/>
            <person name="Jaffe D.B."/>
            <person name="Calvo S."/>
            <person name="Nusbaum C."/>
            <person name="Galagan J."/>
            <person name="Birren B.W."/>
        </authorList>
    </citation>
    <scope>NUCLEOTIDE SEQUENCE [LARGE SCALE GENOMIC DNA]</scope>
    <source>
        <strain evidence="11">DSM 14603 / FGSC 9021 / UM521</strain>
    </source>
</reference>
<dbReference type="PROSITE" id="PS50075">
    <property type="entry name" value="CARRIER"/>
    <property type="match status" value="1"/>
</dbReference>
<dbReference type="PANTHER" id="PTHR43074">
    <property type="entry name" value="OMEGA-3 POLYUNSATURATED FATTY ACID SYNTHASE PFAB-RELATED"/>
    <property type="match status" value="1"/>
</dbReference>
<dbReference type="InterPro" id="IPR014030">
    <property type="entry name" value="Ketoacyl_synth_N"/>
</dbReference>
<dbReference type="InterPro" id="IPR036736">
    <property type="entry name" value="ACP-like_sf"/>
</dbReference>
<accession>A0A0D1CLM3</accession>
<dbReference type="PROSITE" id="PS52019">
    <property type="entry name" value="PKS_MFAS_DH"/>
    <property type="match status" value="1"/>
</dbReference>
<dbReference type="PROSITE" id="PS00606">
    <property type="entry name" value="KS3_1"/>
    <property type="match status" value="1"/>
</dbReference>
<keyword evidence="4" id="KW-0843">Virulence</keyword>
<feature type="domain" description="PKS/mFAS DH" evidence="9">
    <location>
        <begin position="828"/>
        <end position="1142"/>
    </location>
</feature>
<dbReference type="PROSITE" id="PS00012">
    <property type="entry name" value="PHOSPHOPANTETHEINE"/>
    <property type="match status" value="1"/>
</dbReference>
<evidence type="ECO:0000259" key="7">
    <source>
        <dbReference type="PROSITE" id="PS50075"/>
    </source>
</evidence>
<evidence type="ECO:0000256" key="4">
    <source>
        <dbReference type="ARBA" id="ARBA00023026"/>
    </source>
</evidence>
<feature type="active site" description="Proton acceptor; for dehydratase activity" evidence="5">
    <location>
        <position position="860"/>
    </location>
</feature>
<feature type="active site" description="Proton donor; for dehydratase activity" evidence="5">
    <location>
        <position position="1053"/>
    </location>
</feature>
<dbReference type="InterPro" id="IPR049900">
    <property type="entry name" value="PKS_mFAS_DH"/>
</dbReference>
<feature type="region of interest" description="C-terminal hotdog fold" evidence="5">
    <location>
        <begin position="986"/>
        <end position="1142"/>
    </location>
</feature>
<dbReference type="RefSeq" id="XP_011390610.1">
    <property type="nucleotide sequence ID" value="XM_011392308.1"/>
</dbReference>
<gene>
    <name evidence="10" type="ORF">UMAG_04105</name>
</gene>
<dbReference type="STRING" id="237631.A0A0D1CLM3"/>
<dbReference type="InterPro" id="IPR016039">
    <property type="entry name" value="Thiolase-like"/>
</dbReference>
<name>A0A0D1CLM3_MYCMD</name>
<dbReference type="CDD" id="cd00833">
    <property type="entry name" value="PKS"/>
    <property type="match status" value="1"/>
</dbReference>
<feature type="region of interest" description="Disordered" evidence="6">
    <location>
        <begin position="1167"/>
        <end position="1191"/>
    </location>
</feature>
<dbReference type="SUPFAM" id="SSF47336">
    <property type="entry name" value="ACP-like"/>
    <property type="match status" value="2"/>
</dbReference>
<dbReference type="GO" id="GO:0006633">
    <property type="term" value="P:fatty acid biosynthetic process"/>
    <property type="evidence" value="ECO:0007669"/>
    <property type="project" value="InterPro"/>
</dbReference>
<evidence type="ECO:0000313" key="10">
    <source>
        <dbReference type="EMBL" id="KIS67603.1"/>
    </source>
</evidence>
<evidence type="ECO:0000259" key="8">
    <source>
        <dbReference type="PROSITE" id="PS52004"/>
    </source>
</evidence>
<dbReference type="Pfam" id="PF00109">
    <property type="entry name" value="ketoacyl-synt"/>
    <property type="match status" value="1"/>
</dbReference>
<dbReference type="Pfam" id="PF02801">
    <property type="entry name" value="Ketoacyl-synt_C"/>
    <property type="match status" value="1"/>
</dbReference>
<organism evidence="10 11">
    <name type="scientific">Mycosarcoma maydis</name>
    <name type="common">Corn smut fungus</name>
    <name type="synonym">Ustilago maydis</name>
    <dbReference type="NCBI Taxonomy" id="5270"/>
    <lineage>
        <taxon>Eukaryota</taxon>
        <taxon>Fungi</taxon>
        <taxon>Dikarya</taxon>
        <taxon>Basidiomycota</taxon>
        <taxon>Ustilaginomycotina</taxon>
        <taxon>Ustilaginomycetes</taxon>
        <taxon>Ustilaginales</taxon>
        <taxon>Ustilaginaceae</taxon>
        <taxon>Mycosarcoma</taxon>
    </lineage>
</organism>
<dbReference type="Proteomes" id="UP000000561">
    <property type="component" value="Chromosome 12"/>
</dbReference>
<dbReference type="GO" id="GO:0004315">
    <property type="term" value="F:3-oxoacyl-[acyl-carrier-protein] synthase activity"/>
    <property type="evidence" value="ECO:0007669"/>
    <property type="project" value="InterPro"/>
</dbReference>
<evidence type="ECO:0000256" key="1">
    <source>
        <dbReference type="ARBA" id="ARBA00022450"/>
    </source>
</evidence>
<evidence type="ECO:0000256" key="2">
    <source>
        <dbReference type="ARBA" id="ARBA00022553"/>
    </source>
</evidence>
<feature type="domain" description="Ketosynthase family 3 (KS3)" evidence="8">
    <location>
        <begin position="3"/>
        <end position="447"/>
    </location>
</feature>
<dbReference type="SMART" id="SM00825">
    <property type="entry name" value="PKS_KS"/>
    <property type="match status" value="1"/>
</dbReference>
<dbReference type="GO" id="GO:0016491">
    <property type="term" value="F:oxidoreductase activity"/>
    <property type="evidence" value="ECO:0000318"/>
    <property type="project" value="GO_Central"/>
</dbReference>
<sequence>MSSQSFAIVGHSCRFPGGADSPSAFWSLLMAGAQAIDEIPERCFDIKQFYTESQERGRDYRRMGVRNAAVIDDADTFDAAFFGMSKREARVMDPQQRKLLEVAHEAVEASGYCNTSHLVSNAPETFGVYVAAATDDYIANLECQEVDVFYSPATLRAFMAGRISHHFGWSGPSIVVDTACSSSLVALHMACRAIQTGDCRAALVAGVNIISSPLTMLGLWRGHFLSPDGKCKTYDASADGYGRAEGVAAFVVKKLQDAVHDQDCIEAVICGTALNQSGLAVSITHPHVETQHALFKKLHQDTRISPDQVGYVEMHGTGTKAGDRCEMASVTSLYGSTSNQPAASGVTAGRRVPLMVGSVKANVGHAEAAAGFAGLCKLLGMLKHFQIPPQVSLKTLNPELRALVETHKVQIPTSATEWPRPPNGAPRVALLNSFGAAGSNASAILMEHVTVPPSSSTLRARENAHADSLFCLSARTSHGMHKLICDYLVWIRASRNACNDELGSRLCYSTCARRIHHPHYRLAFSVPGANLDMIEGKLASALDRFDAGEKLERIGKASAPVVGLLSTHLDISSFARQRLWSDKLFKRFWDETVQALPTSQTQYISDLLCSSSRREKKALSLVRNIATLKTWSAWSVDNLRIAAPTHESQLAWKVYTGAIPLQDALEQSMNIEASVSDLALAPLYKLKTAEIDTDLQISRPKSIVILTDNKVGLIAKLDTQEALDQAFDQLESMSMWEILAALYTYGAQIDFEQLLAIAGQQVSPLSDLPLHSFAKDRYWVSYQAKVAQAALQKQQIQTNGASAETLVAAAASAHGQASPSTETAKKRYQVEACQIHSVREQGISAYVLPVREVKDEILGHKVAGVGMCPASVYHEMMLASAEKHLNACSETAHSNPNILELADVHYSAPLRYDEANPGSIICQLKRITELENDRGMVYSVTILSSCLSCSGKNQVTSHASASLAVKPMGADSTIDVARIVTPSPPVLSTAQKDLYATFADRVVDYSDLYQTIASLRTTKDATNGEATLTDQAKERIHKQMWSGEYVLSPILQDTLLHACGYMAHTSPQYQSNVVFIAQSVGKVRYLDMASKHDSVQQIAVELQWDARTSSFLASAQALSLNGRVIVSVDKIRFKKLSKRSFFSVLNGSTCISAAHVAPMPAEAVCRSAAERNSSDTNTSDTIASPHAKKVSGRPTNMLPKIISTIALATGINENSIDPKSTLEELGVDSLLFIELISYLNKSVGKQFAARFEEIGIDSGLTIADLAQLASSDDGLGAKDRDTDVVQSASPTPLVEAFDSSSAAAMEYPGIPQKEVVTQNSKAAEVQAAEVLARILGTSTAGLADQHGATLEELGLDSLGILELVQALRTEFGTAQLDVDLISNDVTFQEYLSAVCPPKPEKAAQESIRDADISVKATAHAQTSTLRPVVEGGKKAITLDQNHKPTVPISTAADSWHSISSTDAQFLRKALRMEQNPVRIRVGNSSGAAPLFLCADGSGIATTTCSLPADQTRDIWILHHERMWDPSAGSLDIVEHASMLADRIDSVYRDGGLIMGGWSFGGVLAWEVGYQLKDRSGSERVLGTVAIDSPCPLDHTPLDATIIASLMPQTRSTPNGVDDRSHSDKVDRLSGLTRQLIKASFLRSGAAMVGYAKRAKLDANTALGSVLESNKSTNGTATLDLCLLRSRESYWTCNLSESDFERHGWLLKRNCYGGEQQNYATLGWDHIGQLTMCCEIAGNHFTPFAKRNVASLSTELEKVCSFLAGP</sequence>
<dbReference type="Gene3D" id="1.10.1200.10">
    <property type="entry name" value="ACP-like"/>
    <property type="match status" value="2"/>
</dbReference>
<evidence type="ECO:0000259" key="9">
    <source>
        <dbReference type="PROSITE" id="PS52019"/>
    </source>
</evidence>
<keyword evidence="11" id="KW-1185">Reference proteome</keyword>
<dbReference type="InterPro" id="IPR006162">
    <property type="entry name" value="Ppantetheine_attach_site"/>
</dbReference>
<dbReference type="Pfam" id="PF00550">
    <property type="entry name" value="PP-binding"/>
    <property type="match status" value="2"/>
</dbReference>
<feature type="domain" description="Carrier" evidence="7">
    <location>
        <begin position="1193"/>
        <end position="1273"/>
    </location>
</feature>
<dbReference type="InterPro" id="IPR018201">
    <property type="entry name" value="Ketoacyl_synth_AS"/>
</dbReference>
<dbReference type="InterPro" id="IPR029058">
    <property type="entry name" value="AB_hydrolase_fold"/>
</dbReference>
<dbReference type="OrthoDB" id="329835at2759"/>
<dbReference type="InterPro" id="IPR009081">
    <property type="entry name" value="PP-bd_ACP"/>
</dbReference>
<dbReference type="KEGG" id="uma:UMAG_04105"/>
<evidence type="ECO:0000313" key="11">
    <source>
        <dbReference type="Proteomes" id="UP000000561"/>
    </source>
</evidence>
<keyword evidence="3" id="KW-0808">Transferase</keyword>
<dbReference type="InterPro" id="IPR042104">
    <property type="entry name" value="PKS_dehydratase_sf"/>
</dbReference>
<dbReference type="VEuPathDB" id="FungiDB:UMAG_04105"/>
<feature type="region of interest" description="N-terminal hotdog fold" evidence="5">
    <location>
        <begin position="828"/>
        <end position="970"/>
    </location>
</feature>
<proteinExistence type="predicted"/>
<dbReference type="SUPFAM" id="SSF53474">
    <property type="entry name" value="alpha/beta-Hydrolases"/>
    <property type="match status" value="1"/>
</dbReference>
<dbReference type="Gene3D" id="3.40.50.1820">
    <property type="entry name" value="alpha/beta hydrolase"/>
    <property type="match status" value="1"/>
</dbReference>
<dbReference type="SUPFAM" id="SSF53901">
    <property type="entry name" value="Thiolase-like"/>
    <property type="match status" value="1"/>
</dbReference>
<dbReference type="InterPro" id="IPR049551">
    <property type="entry name" value="PKS_DH_C"/>
</dbReference>
<dbReference type="EMBL" id="CM003151">
    <property type="protein sequence ID" value="KIS67603.1"/>
    <property type="molecule type" value="Genomic_DNA"/>
</dbReference>
<protein>
    <recommendedName>
        <fullName evidence="12">Polyketide synthase</fullName>
    </recommendedName>
</protein>
<dbReference type="InterPro" id="IPR014031">
    <property type="entry name" value="Ketoacyl_synth_C"/>
</dbReference>
<keyword evidence="2" id="KW-0597">Phosphoprotein</keyword>
<dbReference type="InterPro" id="IPR020841">
    <property type="entry name" value="PKS_Beta-ketoAc_synthase_dom"/>
</dbReference>
<evidence type="ECO:0008006" key="12">
    <source>
        <dbReference type="Google" id="ProtNLM"/>
    </source>
</evidence>
<keyword evidence="1" id="KW-0596">Phosphopantetheine</keyword>
<dbReference type="InParanoid" id="A0A0D1CLM3"/>
<dbReference type="PANTHER" id="PTHR43074:SF1">
    <property type="entry name" value="BETA-KETOACYL SYNTHASE FAMILY PROTEIN-RELATED"/>
    <property type="match status" value="1"/>
</dbReference>
<evidence type="ECO:0000256" key="6">
    <source>
        <dbReference type="SAM" id="MobiDB-lite"/>
    </source>
</evidence>
<evidence type="ECO:0000256" key="3">
    <source>
        <dbReference type="ARBA" id="ARBA00022679"/>
    </source>
</evidence>
<dbReference type="GeneID" id="23564381"/>
<dbReference type="eggNOG" id="KOG1202">
    <property type="taxonomic scope" value="Eukaryota"/>
</dbReference>